<evidence type="ECO:0000313" key="2">
    <source>
        <dbReference type="Proteomes" id="UP000240254"/>
    </source>
</evidence>
<dbReference type="AlphaFoldDB" id="A0A2T3IF69"/>
<name>A0A2T3IF69_9GAMM</name>
<sequence>MRKIEQIYTQCYENILNEQHSYILLRKTLGYRYFSALDEAKDLSLTNQRLLFRKVKGKSCVNLEQFLDCVRIFRNVYAAFSLRRTQKAISDTVVSNNIHSKINSSTTAIERAIQSKKHRVKQFFKSRFSTIVNLDIEIIFTDDPSRFGCMTVQKNNAIKQVIKLD</sequence>
<comment type="caution">
    <text evidence="1">The sequence shown here is derived from an EMBL/GenBank/DDBJ whole genome shotgun (WGS) entry which is preliminary data.</text>
</comment>
<gene>
    <name evidence="1" type="ORF">CTM88_19260</name>
</gene>
<dbReference type="RefSeq" id="WP_065176543.1">
    <property type="nucleotide sequence ID" value="NZ_LZFA01000014.1"/>
</dbReference>
<reference evidence="1 2" key="1">
    <citation type="submission" date="2018-03" db="EMBL/GenBank/DDBJ databases">
        <title>Whole genome sequencing of Histamine producing bacteria.</title>
        <authorList>
            <person name="Butler K."/>
        </authorList>
    </citation>
    <scope>NUCLEOTIDE SEQUENCE [LARGE SCALE GENOMIC DNA]</scope>
    <source>
        <strain evidence="1 2">BS2</strain>
    </source>
</reference>
<dbReference type="Proteomes" id="UP000240254">
    <property type="component" value="Unassembled WGS sequence"/>
</dbReference>
<protein>
    <submittedName>
        <fullName evidence="1">Uncharacterized protein</fullName>
    </submittedName>
</protein>
<proteinExistence type="predicted"/>
<accession>A0A2T3IF69</accession>
<evidence type="ECO:0000313" key="1">
    <source>
        <dbReference type="EMBL" id="PSU24117.1"/>
    </source>
</evidence>
<organism evidence="1 2">
    <name type="scientific">Photobacterium aquimaris</name>
    <dbReference type="NCBI Taxonomy" id="512643"/>
    <lineage>
        <taxon>Bacteria</taxon>
        <taxon>Pseudomonadati</taxon>
        <taxon>Pseudomonadota</taxon>
        <taxon>Gammaproteobacteria</taxon>
        <taxon>Vibrionales</taxon>
        <taxon>Vibrionaceae</taxon>
        <taxon>Photobacterium</taxon>
    </lineage>
</organism>
<dbReference type="EMBL" id="PYMK01000029">
    <property type="protein sequence ID" value="PSU24117.1"/>
    <property type="molecule type" value="Genomic_DNA"/>
</dbReference>